<keyword evidence="3" id="KW-1185">Reference proteome</keyword>
<name>A0ABY6Q553_9GAMM</name>
<evidence type="ECO:0000313" key="2">
    <source>
        <dbReference type="EMBL" id="UZP74016.1"/>
    </source>
</evidence>
<protein>
    <recommendedName>
        <fullName evidence="4">DUF3570 domain-containing protein</fullName>
    </recommendedName>
</protein>
<evidence type="ECO:0000256" key="1">
    <source>
        <dbReference type="SAM" id="SignalP"/>
    </source>
</evidence>
<feature type="signal peptide" evidence="1">
    <location>
        <begin position="1"/>
        <end position="30"/>
    </location>
</feature>
<evidence type="ECO:0000313" key="3">
    <source>
        <dbReference type="Proteomes" id="UP001317963"/>
    </source>
</evidence>
<proteinExistence type="predicted"/>
<sequence>MTTQGVFLRALFAHLLLAGTCAASSATALADPAAVQEKAPQTDVLKEDSVAPKGSGWVDSGHRFATDQTMALTRWVDSFFGDIEGDAEMAESRLRVKLSNQWDARLPNQNRVTVGGKIDLPRLANRVDLVFRGDDPDELIRGDQNDPSQSQVGIQVNLDESASGKHRTDLTVGLSSSGPKPGFKYRYHTALNANTALRFSQRAQYDLDDGAYATTKLDADYVLSDTSLLRTQNRILYGRDAEGMEWSTNFGRVRQWTDTEGFERASFLYFEVQGQTKPYSHVNNYQLGLRFRAQALRKFLFFELEPTFNYRVDEPYARRKGAWAVEARVEFLLFD</sequence>
<gene>
    <name evidence="2" type="ORF">E0F26_04325</name>
</gene>
<evidence type="ECO:0008006" key="4">
    <source>
        <dbReference type="Google" id="ProtNLM"/>
    </source>
</evidence>
<accession>A0ABY6Q553</accession>
<reference evidence="2 3" key="1">
    <citation type="submission" date="2019-02" db="EMBL/GenBank/DDBJ databases">
        <title>Halieaceae_genomes.</title>
        <authorList>
            <person name="Li S.-H."/>
        </authorList>
    </citation>
    <scope>NUCLEOTIDE SEQUENCE [LARGE SCALE GENOMIC DNA]</scope>
    <source>
        <strain evidence="2 3">JH123</strain>
    </source>
</reference>
<keyword evidence="1" id="KW-0732">Signal</keyword>
<dbReference type="Proteomes" id="UP001317963">
    <property type="component" value="Chromosome"/>
</dbReference>
<dbReference type="EMBL" id="CP036501">
    <property type="protein sequence ID" value="UZP74016.1"/>
    <property type="molecule type" value="Genomic_DNA"/>
</dbReference>
<organism evidence="2 3">
    <name type="scientific">Candidatus Paraluminiphilus aquimaris</name>
    <dbReference type="NCBI Taxonomy" id="2518994"/>
    <lineage>
        <taxon>Bacteria</taxon>
        <taxon>Pseudomonadati</taxon>
        <taxon>Pseudomonadota</taxon>
        <taxon>Gammaproteobacteria</taxon>
        <taxon>Cellvibrionales</taxon>
        <taxon>Halieaceae</taxon>
        <taxon>Candidatus Paraluminiphilus</taxon>
    </lineage>
</organism>
<feature type="chain" id="PRO_5045740205" description="DUF3570 domain-containing protein" evidence="1">
    <location>
        <begin position="31"/>
        <end position="335"/>
    </location>
</feature>
<dbReference type="RefSeq" id="WP_279242821.1">
    <property type="nucleotide sequence ID" value="NZ_CP036501.1"/>
</dbReference>